<evidence type="ECO:0000313" key="3">
    <source>
        <dbReference type="Proteomes" id="UP000523447"/>
    </source>
</evidence>
<evidence type="ECO:0000259" key="1">
    <source>
        <dbReference type="Pfam" id="PF01370"/>
    </source>
</evidence>
<gene>
    <name evidence="2" type="ORF">HGA07_21435</name>
</gene>
<reference evidence="2 3" key="1">
    <citation type="submission" date="2020-04" db="EMBL/GenBank/DDBJ databases">
        <title>MicrobeNet Type strains.</title>
        <authorList>
            <person name="Nicholson A.C."/>
        </authorList>
    </citation>
    <scope>NUCLEOTIDE SEQUENCE [LARGE SCALE GENOMIC DNA]</scope>
    <source>
        <strain evidence="2 3">DSM 44445</strain>
    </source>
</reference>
<dbReference type="InterPro" id="IPR001509">
    <property type="entry name" value="Epimerase_deHydtase"/>
</dbReference>
<dbReference type="InterPro" id="IPR002347">
    <property type="entry name" value="SDR_fam"/>
</dbReference>
<comment type="caution">
    <text evidence="2">The sequence shown here is derived from an EMBL/GenBank/DDBJ whole genome shotgun (WGS) entry which is preliminary data.</text>
</comment>
<dbReference type="Gene3D" id="3.40.50.720">
    <property type="entry name" value="NAD(P)-binding Rossmann-like Domain"/>
    <property type="match status" value="1"/>
</dbReference>
<name>A0A7X6M0Y2_9NOCA</name>
<dbReference type="PRINTS" id="PR00081">
    <property type="entry name" value="GDHRDH"/>
</dbReference>
<proteinExistence type="predicted"/>
<dbReference type="InterPro" id="IPR050177">
    <property type="entry name" value="Lipid_A_modif_metabolic_enz"/>
</dbReference>
<dbReference type="CDD" id="cd08946">
    <property type="entry name" value="SDR_e"/>
    <property type="match status" value="1"/>
</dbReference>
<dbReference type="RefSeq" id="WP_040724090.1">
    <property type="nucleotide sequence ID" value="NZ_CAWPHS010000019.1"/>
</dbReference>
<dbReference type="PANTHER" id="PTHR43245:SF54">
    <property type="entry name" value="BLL0593 PROTEIN"/>
    <property type="match status" value="1"/>
</dbReference>
<dbReference type="AlphaFoldDB" id="A0A7X6M0Y2"/>
<dbReference type="Proteomes" id="UP000523447">
    <property type="component" value="Unassembled WGS sequence"/>
</dbReference>
<sequence>MERFLITGSSGHLGEALVRTLREQGQAVVGYDRIDSPYTTFVGSITDRELLRRALDGVTRVVHAATLHKPHIGSHRREEFLDTNVNGTLAVLEESAAAGVGGVVFTSSTSAFGRALSPAAGLPAAWITEDVRPVVRNIYGATKVAAEDLCELAARDLGLPVVVLRTSRFFPEEDDRDEVRAAYDDTNLKVNEFLYRRVDLADAVDAHLLAARQAPVIGFDRFIISATTAFSPEDLTELATDAPAVVARLFPDIAADYERWGWRMFPAIDRVYVNERARKILGWSPRYDFRTVVDLVRDGAVPCSPLAAAVGRKGYHSTPTGVYTR</sequence>
<dbReference type="PANTHER" id="PTHR43245">
    <property type="entry name" value="BIFUNCTIONAL POLYMYXIN RESISTANCE PROTEIN ARNA"/>
    <property type="match status" value="1"/>
</dbReference>
<keyword evidence="3" id="KW-1185">Reference proteome</keyword>
<accession>A0A7X6M0Y2</accession>
<dbReference type="InterPro" id="IPR036291">
    <property type="entry name" value="NAD(P)-bd_dom_sf"/>
</dbReference>
<protein>
    <submittedName>
        <fullName evidence="2">NAD(P)-dependent oxidoreductase</fullName>
    </submittedName>
</protein>
<feature type="domain" description="NAD-dependent epimerase/dehydratase" evidence="1">
    <location>
        <begin position="5"/>
        <end position="173"/>
    </location>
</feature>
<dbReference type="SUPFAM" id="SSF51735">
    <property type="entry name" value="NAD(P)-binding Rossmann-fold domains"/>
    <property type="match status" value="1"/>
</dbReference>
<dbReference type="EMBL" id="JAAXPE010000026">
    <property type="protein sequence ID" value="NKY88172.1"/>
    <property type="molecule type" value="Genomic_DNA"/>
</dbReference>
<dbReference type="Pfam" id="PF01370">
    <property type="entry name" value="Epimerase"/>
    <property type="match status" value="1"/>
</dbReference>
<organism evidence="2 3">
    <name type="scientific">Nocardia veterana</name>
    <dbReference type="NCBI Taxonomy" id="132249"/>
    <lineage>
        <taxon>Bacteria</taxon>
        <taxon>Bacillati</taxon>
        <taxon>Actinomycetota</taxon>
        <taxon>Actinomycetes</taxon>
        <taxon>Mycobacteriales</taxon>
        <taxon>Nocardiaceae</taxon>
        <taxon>Nocardia</taxon>
    </lineage>
</organism>
<evidence type="ECO:0000313" key="2">
    <source>
        <dbReference type="EMBL" id="NKY88172.1"/>
    </source>
</evidence>